<feature type="domain" description="RelA/SpoT" evidence="2">
    <location>
        <begin position="67"/>
        <end position="225"/>
    </location>
</feature>
<evidence type="ECO:0000259" key="2">
    <source>
        <dbReference type="SMART" id="SM00954"/>
    </source>
</evidence>
<evidence type="ECO:0000313" key="3">
    <source>
        <dbReference type="EMBL" id="MBY0759256.1"/>
    </source>
</evidence>
<comment type="caution">
    <text evidence="3">The sequence shown here is derived from an EMBL/GenBank/DDBJ whole genome shotgun (WGS) entry which is preliminary data.</text>
</comment>
<comment type="pathway">
    <text evidence="1">Purine metabolism; ppGpp biosynthesis; ppGpp from GTP: step 1/2.</text>
</comment>
<dbReference type="Gene3D" id="3.30.460.10">
    <property type="entry name" value="Beta Polymerase, domain 2"/>
    <property type="match status" value="1"/>
</dbReference>
<reference evidence="3 4" key="1">
    <citation type="journal article" date="2020" name="New Microbes New Infect">
        <title>Sellimonas caecigallum sp. nov., description and genome sequence of a new member of the Sellimonas genus isolated from the cecum of feral chicken.</title>
        <authorList>
            <person name="Wongkuna S."/>
            <person name="Ghimire S."/>
            <person name="Antony L."/>
            <person name="Chankhamhaengdecha S."/>
            <person name="Janvilisri T."/>
            <person name="Scaria J."/>
        </authorList>
    </citation>
    <scope>NUCLEOTIDE SEQUENCE [LARGE SCALE GENOMIC DNA]</scope>
    <source>
        <strain evidence="3 4">SW451</strain>
    </source>
</reference>
<dbReference type="CDD" id="cd05399">
    <property type="entry name" value="NT_Rel-Spo_like"/>
    <property type="match status" value="1"/>
</dbReference>
<dbReference type="Proteomes" id="UP000779049">
    <property type="component" value="Unassembled WGS sequence"/>
</dbReference>
<evidence type="ECO:0000256" key="1">
    <source>
        <dbReference type="ARBA" id="ARBA00004976"/>
    </source>
</evidence>
<evidence type="ECO:0000313" key="4">
    <source>
        <dbReference type="Proteomes" id="UP000779049"/>
    </source>
</evidence>
<dbReference type="EMBL" id="VIRV01000013">
    <property type="protein sequence ID" value="MBY0759256.1"/>
    <property type="molecule type" value="Genomic_DNA"/>
</dbReference>
<dbReference type="Pfam" id="PF04607">
    <property type="entry name" value="RelA_SpoT"/>
    <property type="match status" value="1"/>
</dbReference>
<keyword evidence="4" id="KW-1185">Reference proteome</keyword>
<dbReference type="PANTHER" id="PTHR41773:SF1">
    <property type="entry name" value="RELA_SPOT DOMAIN-CONTAINING PROTEIN"/>
    <property type="match status" value="1"/>
</dbReference>
<dbReference type="PANTHER" id="PTHR41773">
    <property type="entry name" value="GTP PYROPHOSPHATASE-RELATED"/>
    <property type="match status" value="1"/>
</dbReference>
<dbReference type="SUPFAM" id="SSF81301">
    <property type="entry name" value="Nucleotidyltransferase"/>
    <property type="match status" value="1"/>
</dbReference>
<dbReference type="SMART" id="SM00954">
    <property type="entry name" value="RelA_SpoT"/>
    <property type="match status" value="1"/>
</dbReference>
<dbReference type="InterPro" id="IPR043519">
    <property type="entry name" value="NT_sf"/>
</dbReference>
<proteinExistence type="predicted"/>
<accession>A0ABS7L860</accession>
<gene>
    <name evidence="3" type="ORF">FLB61_09190</name>
</gene>
<dbReference type="InterPro" id="IPR007685">
    <property type="entry name" value="RelA_SpoT"/>
</dbReference>
<protein>
    <submittedName>
        <fullName evidence="3">GTP pyrophosphokinase</fullName>
    </submittedName>
</protein>
<name>A0ABS7L860_9FIRM</name>
<sequence>MLKKDFLERFSISEEEFEEAGFTWEELCYIARDYAYRLPHLRLIRDEFLQEYIKNKDHRTGLHSYRTRIKSPWHLVEKIIRKRCENYPKYRTLTKDNYMKFVTDTIGFRGLILYREDWVVFHKYLIRHFENNPDLYIRDCIADFHPDKDLYMAEPPKVHMRLGDFSEIYSEWIPADNIFDRKHYRSVHYILKYKGIYMEVQLRTLFEEGWGEIDHHILYPYKVSDPMLTEFSELLNRLSGMGDEMASFFKRLCDVSSENFRPKQTTVNPWADYSTFIRQERKPDLHSIHTIDDAILSVIKK</sequence>
<dbReference type="RefSeq" id="WP_087202882.1">
    <property type="nucleotide sequence ID" value="NZ_CP173660.1"/>
</dbReference>
<organism evidence="3 4">
    <name type="scientific">Sellimonas caecigallum</name>
    <dbReference type="NCBI Taxonomy" id="2592333"/>
    <lineage>
        <taxon>Bacteria</taxon>
        <taxon>Bacillati</taxon>
        <taxon>Bacillota</taxon>
        <taxon>Clostridia</taxon>
        <taxon>Lachnospirales</taxon>
        <taxon>Lachnospiraceae</taxon>
        <taxon>Sellimonas</taxon>
    </lineage>
</organism>